<dbReference type="Ensembl" id="ENSUPAT00010008360.1">
    <property type="protein sequence ID" value="ENSUPAP00010007317.1"/>
    <property type="gene ID" value="ENSUPAG00010005898.1"/>
</dbReference>
<keyword evidence="1" id="KW-1133">Transmembrane helix</keyword>
<protein>
    <submittedName>
        <fullName evidence="2">Uncharacterized protein</fullName>
    </submittedName>
</protein>
<reference evidence="2" key="1">
    <citation type="submission" date="2025-08" db="UniProtKB">
        <authorList>
            <consortium name="Ensembl"/>
        </authorList>
    </citation>
    <scope>IDENTIFICATION</scope>
</reference>
<evidence type="ECO:0000256" key="1">
    <source>
        <dbReference type="SAM" id="Phobius"/>
    </source>
</evidence>
<keyword evidence="3" id="KW-1185">Reference proteome</keyword>
<sequence length="87" mass="9286">MAAPVAAADSGTSGTSNLPVCLLVLGMAGSGKTTFEHLTTEPHSQRTPPHFNIYFLVVVGHNTFILFYFFSFLCSAEDQPQGLAHAT</sequence>
<feature type="transmembrane region" description="Helical" evidence="1">
    <location>
        <begin position="53"/>
        <end position="73"/>
    </location>
</feature>
<name>A0A8D2H0Z3_UROPR</name>
<evidence type="ECO:0000313" key="3">
    <source>
        <dbReference type="Proteomes" id="UP000694417"/>
    </source>
</evidence>
<dbReference type="Proteomes" id="UP000694417">
    <property type="component" value="Unplaced"/>
</dbReference>
<accession>A0A8D2H0Z3</accession>
<evidence type="ECO:0000313" key="2">
    <source>
        <dbReference type="Ensembl" id="ENSUPAP00010007317.1"/>
    </source>
</evidence>
<proteinExistence type="predicted"/>
<dbReference type="AlphaFoldDB" id="A0A8D2H0Z3"/>
<reference evidence="2" key="2">
    <citation type="submission" date="2025-09" db="UniProtKB">
        <authorList>
            <consortium name="Ensembl"/>
        </authorList>
    </citation>
    <scope>IDENTIFICATION</scope>
</reference>
<keyword evidence="1" id="KW-0812">Transmembrane</keyword>
<organism evidence="2 3">
    <name type="scientific">Urocitellus parryii</name>
    <name type="common">Arctic ground squirrel</name>
    <name type="synonym">Spermophilus parryii</name>
    <dbReference type="NCBI Taxonomy" id="9999"/>
    <lineage>
        <taxon>Eukaryota</taxon>
        <taxon>Metazoa</taxon>
        <taxon>Chordata</taxon>
        <taxon>Craniata</taxon>
        <taxon>Vertebrata</taxon>
        <taxon>Euteleostomi</taxon>
        <taxon>Mammalia</taxon>
        <taxon>Eutheria</taxon>
        <taxon>Euarchontoglires</taxon>
        <taxon>Glires</taxon>
        <taxon>Rodentia</taxon>
        <taxon>Sciuromorpha</taxon>
        <taxon>Sciuridae</taxon>
        <taxon>Xerinae</taxon>
        <taxon>Marmotini</taxon>
        <taxon>Urocitellus</taxon>
    </lineage>
</organism>
<keyword evidence="1" id="KW-0472">Membrane</keyword>